<feature type="compositionally biased region" description="Basic and acidic residues" evidence="1">
    <location>
        <begin position="30"/>
        <end position="52"/>
    </location>
</feature>
<dbReference type="Proteomes" id="UP000480684">
    <property type="component" value="Unassembled WGS sequence"/>
</dbReference>
<evidence type="ECO:0000313" key="3">
    <source>
        <dbReference type="Proteomes" id="UP000480684"/>
    </source>
</evidence>
<feature type="compositionally biased region" description="Basic and acidic residues" evidence="1">
    <location>
        <begin position="1"/>
        <end position="13"/>
    </location>
</feature>
<comment type="caution">
    <text evidence="2">The sequence shown here is derived from an EMBL/GenBank/DDBJ whole genome shotgun (WGS) entry which is preliminary data.</text>
</comment>
<reference evidence="2 3" key="1">
    <citation type="submission" date="2020-02" db="EMBL/GenBank/DDBJ databases">
        <authorList>
            <person name="Dziuba M."/>
            <person name="Kuznetsov B."/>
            <person name="Mardanov A."/>
            <person name="Ravin N."/>
            <person name="Grouzdev D."/>
        </authorList>
    </citation>
    <scope>NUCLEOTIDE SEQUENCE [LARGE SCALE GENOMIC DNA]</scope>
    <source>
        <strain evidence="2 3">SpK</strain>
    </source>
</reference>
<name>A0A7C9UYN2_9PROT</name>
<sequence>MSLMREEVVEGKHDRRHGLPRRSPYQPATKQDHDWLKGWDTEDRLIRTRERQGAATTKGE</sequence>
<dbReference type="RefSeq" id="WP_163677429.1">
    <property type="nucleotide sequence ID" value="NZ_JAAIYP010000034.1"/>
</dbReference>
<dbReference type="AlphaFoldDB" id="A0A7C9UYN2"/>
<accession>A0A7C9UYN2</accession>
<proteinExistence type="predicted"/>
<feature type="region of interest" description="Disordered" evidence="1">
    <location>
        <begin position="1"/>
        <end position="60"/>
    </location>
</feature>
<protein>
    <submittedName>
        <fullName evidence="2">Uncharacterized protein</fullName>
    </submittedName>
</protein>
<gene>
    <name evidence="2" type="ORF">G4223_07925</name>
</gene>
<evidence type="ECO:0000256" key="1">
    <source>
        <dbReference type="SAM" id="MobiDB-lite"/>
    </source>
</evidence>
<keyword evidence="3" id="KW-1185">Reference proteome</keyword>
<evidence type="ECO:0000313" key="2">
    <source>
        <dbReference type="EMBL" id="NFV80035.1"/>
    </source>
</evidence>
<dbReference type="EMBL" id="JAAIYP010000034">
    <property type="protein sequence ID" value="NFV80035.1"/>
    <property type="molecule type" value="Genomic_DNA"/>
</dbReference>
<organism evidence="2 3">
    <name type="scientific">Magnetospirillum aberrantis SpK</name>
    <dbReference type="NCBI Taxonomy" id="908842"/>
    <lineage>
        <taxon>Bacteria</taxon>
        <taxon>Pseudomonadati</taxon>
        <taxon>Pseudomonadota</taxon>
        <taxon>Alphaproteobacteria</taxon>
        <taxon>Rhodospirillales</taxon>
        <taxon>Rhodospirillaceae</taxon>
        <taxon>Magnetospirillum</taxon>
    </lineage>
</organism>